<dbReference type="AlphaFoldDB" id="A0A099KB88"/>
<reference evidence="1 2" key="1">
    <citation type="submission" date="2014-08" db="EMBL/GenBank/DDBJ databases">
        <title>Genomic and Phenotypic Diversity of Colwellia psychrerythraea strains from Disparate Marine Basins.</title>
        <authorList>
            <person name="Techtmann S.M."/>
            <person name="Stelling S.C."/>
            <person name="Utturkar S.M."/>
            <person name="Alshibli N."/>
            <person name="Harris A."/>
            <person name="Brown S.D."/>
            <person name="Hazen T.C."/>
        </authorList>
    </citation>
    <scope>NUCLEOTIDE SEQUENCE [LARGE SCALE GENOMIC DNA]</scope>
    <source>
        <strain evidence="1 2">ND2E</strain>
    </source>
</reference>
<dbReference type="EMBL" id="JQED01000055">
    <property type="protein sequence ID" value="KGJ86873.1"/>
    <property type="molecule type" value="Genomic_DNA"/>
</dbReference>
<name>A0A099KB88_COLPS</name>
<dbReference type="Pfam" id="PF13616">
    <property type="entry name" value="Rotamase_3"/>
    <property type="match status" value="1"/>
</dbReference>
<organism evidence="1 2">
    <name type="scientific">Colwellia psychrerythraea</name>
    <name type="common">Vibrio psychroerythus</name>
    <dbReference type="NCBI Taxonomy" id="28229"/>
    <lineage>
        <taxon>Bacteria</taxon>
        <taxon>Pseudomonadati</taxon>
        <taxon>Pseudomonadota</taxon>
        <taxon>Gammaproteobacteria</taxon>
        <taxon>Alteromonadales</taxon>
        <taxon>Colwelliaceae</taxon>
        <taxon>Colwellia</taxon>
    </lineage>
</organism>
<evidence type="ECO:0000313" key="1">
    <source>
        <dbReference type="EMBL" id="KGJ86873.1"/>
    </source>
</evidence>
<protein>
    <submittedName>
        <fullName evidence="1">PpiCB, peptidyl-prolyl cis-trans isomerase C (Rotamase C)</fullName>
    </submittedName>
</protein>
<gene>
    <name evidence="1" type="ORF">ND2E_0280</name>
</gene>
<dbReference type="Proteomes" id="UP000029843">
    <property type="component" value="Unassembled WGS sequence"/>
</dbReference>
<dbReference type="GO" id="GO:0003755">
    <property type="term" value="F:peptidyl-prolyl cis-trans isomerase activity"/>
    <property type="evidence" value="ECO:0007669"/>
    <property type="project" value="InterPro"/>
</dbReference>
<accession>A0A099KB88</accession>
<evidence type="ECO:0000313" key="2">
    <source>
        <dbReference type="Proteomes" id="UP000029843"/>
    </source>
</evidence>
<keyword evidence="1" id="KW-0413">Isomerase</keyword>
<sequence>MVPAFDKVAFKGAILEPHLVKTKFGWHVIKVLYRT</sequence>
<proteinExistence type="predicted"/>
<dbReference type="InterPro" id="IPR046357">
    <property type="entry name" value="PPIase_dom_sf"/>
</dbReference>
<dbReference type="Gene3D" id="3.10.50.40">
    <property type="match status" value="1"/>
</dbReference>
<comment type="caution">
    <text evidence="1">The sequence shown here is derived from an EMBL/GenBank/DDBJ whole genome shotgun (WGS) entry which is preliminary data.</text>
</comment>